<organism evidence="3 4">
    <name type="scientific">Thiorhodovibrio winogradskyi</name>
    <dbReference type="NCBI Taxonomy" id="77007"/>
    <lineage>
        <taxon>Bacteria</taxon>
        <taxon>Pseudomonadati</taxon>
        <taxon>Pseudomonadota</taxon>
        <taxon>Gammaproteobacteria</taxon>
        <taxon>Chromatiales</taxon>
        <taxon>Chromatiaceae</taxon>
        <taxon>Thiorhodovibrio</taxon>
    </lineage>
</organism>
<dbReference type="InterPro" id="IPR017850">
    <property type="entry name" value="Alkaline_phosphatase_core_sf"/>
</dbReference>
<feature type="domain" description="Sulfatase N-terminal" evidence="2">
    <location>
        <begin position="80"/>
        <end position="219"/>
    </location>
</feature>
<dbReference type="SUPFAM" id="SSF53649">
    <property type="entry name" value="Alkaline phosphatase-like"/>
    <property type="match status" value="1"/>
</dbReference>
<dbReference type="Proteomes" id="UP001432180">
    <property type="component" value="Chromosome"/>
</dbReference>
<sequence length="248" mass="27132">MTDRNLSRIVFFKRVRRANNRAFILGITVLGEAGSPAAKASITGDQLPPPPAPFQGEIKQQTLQSTPWWSPTVVPPKVAPNILLIITDDSGFGVPSTFGGVIPTPSMDRIANEGLRYNRMFSTALCSPNRAALLTGRNHHSAGFGVIAEQATGFPGYNSVIGADNATIGRILRENVYATSWFGKDHNTPTYQASQAGPFTQWPIGMGFDYFFGFVGGDDLRVPNHGKLFKALLRLHVPDWKRHEIRGK</sequence>
<proteinExistence type="inferred from homology"/>
<reference evidence="3 4" key="1">
    <citation type="journal article" date="2023" name="Microorganisms">
        <title>Thiorhodovibrio frisius and Trv. litoralis spp. nov., Two Novel Members from a Clade of Fastidious Purple Sulfur Bacteria That Exhibit Unique Red-Shifted Light-Harvesting Capabilities.</title>
        <authorList>
            <person name="Methner A."/>
            <person name="Kuzyk S.B."/>
            <person name="Petersen J."/>
            <person name="Bauer S."/>
            <person name="Brinkmann H."/>
            <person name="Sichau K."/>
            <person name="Wanner G."/>
            <person name="Wolf J."/>
            <person name="Neumann-Schaal M."/>
            <person name="Henke P."/>
            <person name="Tank M."/>
            <person name="Sproer C."/>
            <person name="Bunk B."/>
            <person name="Overmann J."/>
        </authorList>
    </citation>
    <scope>NUCLEOTIDE SEQUENCE [LARGE SCALE GENOMIC DNA]</scope>
    <source>
        <strain evidence="3 4">DSM 6702</strain>
    </source>
</reference>
<dbReference type="GO" id="GO:0004065">
    <property type="term" value="F:arylsulfatase activity"/>
    <property type="evidence" value="ECO:0007669"/>
    <property type="project" value="UniProtKB-EC"/>
</dbReference>
<dbReference type="PANTHER" id="PTHR42693:SF43">
    <property type="entry name" value="BLL2667 PROTEIN"/>
    <property type="match status" value="1"/>
</dbReference>
<dbReference type="EMBL" id="CP121472">
    <property type="protein sequence ID" value="WPL16565.1"/>
    <property type="molecule type" value="Genomic_DNA"/>
</dbReference>
<dbReference type="InterPro" id="IPR000917">
    <property type="entry name" value="Sulfatase_N"/>
</dbReference>
<comment type="similarity">
    <text evidence="1">Belongs to the sulfatase family.</text>
</comment>
<evidence type="ECO:0000259" key="2">
    <source>
        <dbReference type="Pfam" id="PF00884"/>
    </source>
</evidence>
<accession>A0ABZ0S6C5</accession>
<dbReference type="InterPro" id="IPR050738">
    <property type="entry name" value="Sulfatase"/>
</dbReference>
<dbReference type="Pfam" id="PF00884">
    <property type="entry name" value="Sulfatase"/>
    <property type="match status" value="1"/>
</dbReference>
<protein>
    <submittedName>
        <fullName evidence="3">Arylsulfatase</fullName>
        <ecNumber evidence="3">3.1.6.1</ecNumber>
    </submittedName>
</protein>
<evidence type="ECO:0000313" key="4">
    <source>
        <dbReference type="Proteomes" id="UP001432180"/>
    </source>
</evidence>
<dbReference type="EC" id="3.1.6.1" evidence="3"/>
<dbReference type="PANTHER" id="PTHR42693">
    <property type="entry name" value="ARYLSULFATASE FAMILY MEMBER"/>
    <property type="match status" value="1"/>
</dbReference>
<gene>
    <name evidence="3" type="primary">atsA_1</name>
    <name evidence="3" type="ORF">Thiowin_01532</name>
</gene>
<keyword evidence="4" id="KW-1185">Reference proteome</keyword>
<keyword evidence="3" id="KW-0378">Hydrolase</keyword>
<name>A0ABZ0S6C5_9GAMM</name>
<dbReference type="Gene3D" id="3.40.720.10">
    <property type="entry name" value="Alkaline Phosphatase, subunit A"/>
    <property type="match status" value="1"/>
</dbReference>
<evidence type="ECO:0000313" key="3">
    <source>
        <dbReference type="EMBL" id="WPL16565.1"/>
    </source>
</evidence>
<evidence type="ECO:0000256" key="1">
    <source>
        <dbReference type="ARBA" id="ARBA00008779"/>
    </source>
</evidence>
<dbReference type="RefSeq" id="WP_328987116.1">
    <property type="nucleotide sequence ID" value="NZ_CP121472.1"/>
</dbReference>